<gene>
    <name evidence="1" type="ORF">MRB53_028602</name>
</gene>
<organism evidence="1 2">
    <name type="scientific">Persea americana</name>
    <name type="common">Avocado</name>
    <dbReference type="NCBI Taxonomy" id="3435"/>
    <lineage>
        <taxon>Eukaryota</taxon>
        <taxon>Viridiplantae</taxon>
        <taxon>Streptophyta</taxon>
        <taxon>Embryophyta</taxon>
        <taxon>Tracheophyta</taxon>
        <taxon>Spermatophyta</taxon>
        <taxon>Magnoliopsida</taxon>
        <taxon>Magnoliidae</taxon>
        <taxon>Laurales</taxon>
        <taxon>Lauraceae</taxon>
        <taxon>Persea</taxon>
    </lineage>
</organism>
<name>A0ACC2KGG3_PERAE</name>
<dbReference type="Proteomes" id="UP001234297">
    <property type="component" value="Chromosome 9"/>
</dbReference>
<proteinExistence type="predicted"/>
<keyword evidence="2" id="KW-1185">Reference proteome</keyword>
<evidence type="ECO:0000313" key="1">
    <source>
        <dbReference type="EMBL" id="KAJ8620073.1"/>
    </source>
</evidence>
<protein>
    <submittedName>
        <fullName evidence="1">Uncharacterized protein</fullName>
    </submittedName>
</protein>
<reference evidence="1 2" key="1">
    <citation type="journal article" date="2022" name="Hortic Res">
        <title>A haplotype resolved chromosomal level avocado genome allows analysis of novel avocado genes.</title>
        <authorList>
            <person name="Nath O."/>
            <person name="Fletcher S.J."/>
            <person name="Hayward A."/>
            <person name="Shaw L.M."/>
            <person name="Masouleh A.K."/>
            <person name="Furtado A."/>
            <person name="Henry R.J."/>
            <person name="Mitter N."/>
        </authorList>
    </citation>
    <scope>NUCLEOTIDE SEQUENCE [LARGE SCALE GENOMIC DNA]</scope>
    <source>
        <strain evidence="2">cv. Hass</strain>
    </source>
</reference>
<evidence type="ECO:0000313" key="2">
    <source>
        <dbReference type="Proteomes" id="UP001234297"/>
    </source>
</evidence>
<sequence length="176" mass="19393">MTSSDPMFIENTFIAHFTSIIAPQLDDINTDLSHVSAFGHLSAEDGTKLTQPVAVEAFGFLGMEMETYSGNETSSYAAYPSSHCSASKHDNAELQNDEDDTESQDNHTWHSDSELQNDGDDTSSQDIHMWHSDSELLPSPLGEDLPDEQAYLDFCSLQALKQPSMRKFLGKGIDLG</sequence>
<comment type="caution">
    <text evidence="1">The sequence shown here is derived from an EMBL/GenBank/DDBJ whole genome shotgun (WGS) entry which is preliminary data.</text>
</comment>
<dbReference type="EMBL" id="CM056817">
    <property type="protein sequence ID" value="KAJ8620073.1"/>
    <property type="molecule type" value="Genomic_DNA"/>
</dbReference>
<accession>A0ACC2KGG3</accession>